<name>A0ACC3DCF1_9PEZI</name>
<protein>
    <submittedName>
        <fullName evidence="1">Uncharacterized protein</fullName>
    </submittedName>
</protein>
<organism evidence="1 2">
    <name type="scientific">Coniosporium uncinatum</name>
    <dbReference type="NCBI Taxonomy" id="93489"/>
    <lineage>
        <taxon>Eukaryota</taxon>
        <taxon>Fungi</taxon>
        <taxon>Dikarya</taxon>
        <taxon>Ascomycota</taxon>
        <taxon>Pezizomycotina</taxon>
        <taxon>Dothideomycetes</taxon>
        <taxon>Dothideomycetes incertae sedis</taxon>
        <taxon>Coniosporium</taxon>
    </lineage>
</organism>
<sequence length="479" mass="53238">MGRFDKKLSISQVLDITSDVCSKSLEDEIWFQNYLKTHVESAFELDDTMFAQEEFLSYMSKAPAFSKALVKIIVDIYADKSTNKAKKDSRRCETGEGIFGDSVPEKVVFACPPSPMEEPKDHPAEELEEYTQAVVSEDCFSEEGPEGSPPPPRPPPSTPPPPVEALTPKESITGEPNHWITRAYLEMDLHLDRVSKAISNFLEDDLSATYLGLSSGARAHLVRFRSFLHSQYVERFGYWPPPKGSPFSKTLYRTLYFDFRSLYDFLVDLDSTDALETQRPATGDICVCQNVGAFDKRHKCEPLPHPLPLEPTCPPDHGKTQSQCALIALKLGSKPNKIDRYMATRAALSAATNTQDAQLTNSPLVKAYKQSEYEICSSRQEEKVSLVDARKVRWILIYGALQMLISVIRAPKEVRDTEGPNYPLCCLVAGTPPWKPENKGLPTSWSATPSALSLHSNTSSRPGTSNSTTPVPVAVPTSR</sequence>
<comment type="caution">
    <text evidence="1">The sequence shown here is derived from an EMBL/GenBank/DDBJ whole genome shotgun (WGS) entry which is preliminary data.</text>
</comment>
<evidence type="ECO:0000313" key="1">
    <source>
        <dbReference type="EMBL" id="KAK3065209.1"/>
    </source>
</evidence>
<evidence type="ECO:0000313" key="2">
    <source>
        <dbReference type="Proteomes" id="UP001186974"/>
    </source>
</evidence>
<reference evidence="1" key="1">
    <citation type="submission" date="2024-09" db="EMBL/GenBank/DDBJ databases">
        <title>Black Yeasts Isolated from many extreme environments.</title>
        <authorList>
            <person name="Coleine C."/>
            <person name="Stajich J.E."/>
            <person name="Selbmann L."/>
        </authorList>
    </citation>
    <scope>NUCLEOTIDE SEQUENCE</scope>
    <source>
        <strain evidence="1">CCFEE 5737</strain>
    </source>
</reference>
<gene>
    <name evidence="1" type="ORF">LTS18_005995</name>
</gene>
<dbReference type="Proteomes" id="UP001186974">
    <property type="component" value="Unassembled WGS sequence"/>
</dbReference>
<dbReference type="EMBL" id="JAWDJW010006348">
    <property type="protein sequence ID" value="KAK3065209.1"/>
    <property type="molecule type" value="Genomic_DNA"/>
</dbReference>
<accession>A0ACC3DCF1</accession>
<keyword evidence="2" id="KW-1185">Reference proteome</keyword>
<proteinExistence type="predicted"/>